<feature type="non-terminal residue" evidence="2">
    <location>
        <position position="254"/>
    </location>
</feature>
<evidence type="ECO:0000259" key="1">
    <source>
        <dbReference type="Pfam" id="PF17517"/>
    </source>
</evidence>
<sequence length="254" mass="27553">MRRIPVALIFSLFICGSLMAQYSTEHYMPPIYNGASSSDDDPDKIIVELSTMVTSSFNISVKKYDGTVILTKSVSKTSPNRFGIGTSNYLYADAHGTTDQNKGLYFEASSPFYMRVDFRGGDQMGSIASKGTAGMGKEFFSAHFYQTSSGYTNQNTYSSFISIMGTENSTTVTIEANSGVNWDGQPSNTITLNKGYSYVLGIDHANSSYDEDIIGTKITADKNIVVNSGTWSGGIRQASSGNPRDMGYDQLVPA</sequence>
<dbReference type="InterPro" id="IPR035234">
    <property type="entry name" value="IgGFc-bd_N"/>
</dbReference>
<reference evidence="2" key="1">
    <citation type="submission" date="2018-05" db="EMBL/GenBank/DDBJ databases">
        <authorList>
            <person name="Lanie J.A."/>
            <person name="Ng W.-L."/>
            <person name="Kazmierczak K.M."/>
            <person name="Andrzejewski T.M."/>
            <person name="Davidsen T.M."/>
            <person name="Wayne K.J."/>
            <person name="Tettelin H."/>
            <person name="Glass J.I."/>
            <person name="Rusch D."/>
            <person name="Podicherti R."/>
            <person name="Tsui H.-C.T."/>
            <person name="Winkler M.E."/>
        </authorList>
    </citation>
    <scope>NUCLEOTIDE SEQUENCE</scope>
</reference>
<dbReference type="AlphaFoldDB" id="A0A382DL93"/>
<dbReference type="Pfam" id="PF17517">
    <property type="entry name" value="IgGFc_binding"/>
    <property type="match status" value="1"/>
</dbReference>
<dbReference type="EMBL" id="UINC01039625">
    <property type="protein sequence ID" value="SVB38383.1"/>
    <property type="molecule type" value="Genomic_DNA"/>
</dbReference>
<accession>A0A382DL93</accession>
<name>A0A382DL93_9ZZZZ</name>
<gene>
    <name evidence="2" type="ORF">METZ01_LOCUS191237</name>
</gene>
<evidence type="ECO:0000313" key="2">
    <source>
        <dbReference type="EMBL" id="SVB38383.1"/>
    </source>
</evidence>
<organism evidence="2">
    <name type="scientific">marine metagenome</name>
    <dbReference type="NCBI Taxonomy" id="408172"/>
    <lineage>
        <taxon>unclassified sequences</taxon>
        <taxon>metagenomes</taxon>
        <taxon>ecological metagenomes</taxon>
    </lineage>
</organism>
<protein>
    <recommendedName>
        <fullName evidence="1">IgGFc-binding protein N-terminal domain-containing protein</fullName>
    </recommendedName>
</protein>
<feature type="domain" description="IgGFc-binding protein N-terminal" evidence="1">
    <location>
        <begin position="132"/>
        <end position="253"/>
    </location>
</feature>
<proteinExistence type="predicted"/>